<dbReference type="PROSITE" id="PS51192">
    <property type="entry name" value="HELICASE_ATP_BIND_1"/>
    <property type="match status" value="1"/>
</dbReference>
<dbReference type="InterPro" id="IPR012961">
    <property type="entry name" value="Ski2/MTR4_C"/>
</dbReference>
<dbReference type="InterPro" id="IPR011545">
    <property type="entry name" value="DEAD/DEAH_box_helicase_dom"/>
</dbReference>
<dbReference type="CDD" id="cd18795">
    <property type="entry name" value="SF2_C_Ski2"/>
    <property type="match status" value="1"/>
</dbReference>
<keyword evidence="2" id="KW-0378">Hydrolase</keyword>
<dbReference type="PANTHER" id="PTHR12131">
    <property type="entry name" value="ATP-DEPENDENT RNA AND DNA HELICASE"/>
    <property type="match status" value="1"/>
</dbReference>
<dbReference type="AlphaFoldDB" id="A0A150H7Y3"/>
<evidence type="ECO:0000256" key="2">
    <source>
        <dbReference type="ARBA" id="ARBA00022801"/>
    </source>
</evidence>
<dbReference type="PATRIC" id="fig|479117.4.peg.1245"/>
<dbReference type="PANTHER" id="PTHR12131:SF1">
    <property type="entry name" value="ATP-DEPENDENT RNA HELICASE SUPV3L1, MITOCHONDRIAL-RELATED"/>
    <property type="match status" value="1"/>
</dbReference>
<dbReference type="InterPro" id="IPR050699">
    <property type="entry name" value="RNA-DNA_Helicase"/>
</dbReference>
<dbReference type="InterPro" id="IPR014001">
    <property type="entry name" value="Helicase_ATP-bd"/>
</dbReference>
<dbReference type="GO" id="GO:0003676">
    <property type="term" value="F:nucleic acid binding"/>
    <property type="evidence" value="ECO:0007669"/>
    <property type="project" value="InterPro"/>
</dbReference>
<evidence type="ECO:0000259" key="6">
    <source>
        <dbReference type="PROSITE" id="PS51194"/>
    </source>
</evidence>
<evidence type="ECO:0000313" key="8">
    <source>
        <dbReference type="Proteomes" id="UP000243589"/>
    </source>
</evidence>
<dbReference type="Gene3D" id="3.40.50.300">
    <property type="entry name" value="P-loop containing nucleotide triphosphate hydrolases"/>
    <property type="match status" value="2"/>
</dbReference>
<dbReference type="GO" id="GO:0070478">
    <property type="term" value="P:nuclear-transcribed mRNA catabolic process, 3'-5' exonucleolytic nonsense-mediated decay"/>
    <property type="evidence" value="ECO:0007669"/>
    <property type="project" value="TreeGrafter"/>
</dbReference>
<dbReference type="InterPro" id="IPR001650">
    <property type="entry name" value="Helicase_C-like"/>
</dbReference>
<dbReference type="Proteomes" id="UP000243589">
    <property type="component" value="Unassembled WGS sequence"/>
</dbReference>
<gene>
    <name evidence="7" type="ORF">Bravens_01250</name>
</gene>
<dbReference type="SUPFAM" id="SSF52540">
    <property type="entry name" value="P-loop containing nucleoside triphosphate hydrolases"/>
    <property type="match status" value="1"/>
</dbReference>
<sequence>MESNLSPADAYSQFLQRQSEAGSPLEAFRRSLDYELDDFQLRACRSLQDDHSVLVAAPTGAGKTVVAQFSIALAVARGVRVFYTAPIKALSNQKFNELVEAYGADRVGLLTGDTSINRDAQIVVMTTEVLRNMIYSGTDLSELGFVVLDEVHYLGDRFRGPVWEEVIIHLPAHVLLVSLSATVSNAEEFGAWLAEVRGTTDIIVSEHRPVPLHNHVAVGTDLMPLFAPNGKDINKGLEAAVRPYSGFGSRRDRRRGGARHRFMRPARAAVIAELDKLSLLPAIFFIFSRKGCDEALDHCLAAGLDLTTKNEKRKIAAALEELEESLVAEDLGVLGFRSFAAGLMSGFGVHHAGLIPQFKELVEKLFVEGLMRVVFATETLALGINMPARSVVLDKLKKFNGESHVQITPGEYTQLTGRAGRRGIDIEGHAVTVWHPTIEVADIASLASKRTYALNSRFVPTYNMAANLLARMTHDDARKVLETSFAQYQADSSVVGLAKRVRKTDEALAGYREAAQCDRGDFSEYFGYRLSIAQMEKQAGKQRTKLKQRDVVESLSHLQFGSVILLPSRLKFGACVVLNPMHNDHTGLRLPTVLTSAGKVWHLRPHEVTEPAVSLGKIKSPRKFNHRNPRERNRLLDILDQAIEQGRVKDPATVQVRKTKGPKVGSEDVDALRQQMRAHPCHECPEREQHARWAERAHRLERDRAKLTSQITSRTSSIAEVFDRVCSVLRTLEFLPDDTAILRRIYGDRDLLIAMSVRAGLWEGLTEPEAAAMASCLVYESRRELLTHTRMPTQTLRQCVGALEDLWRTLAKTESDARTAITPEPESGIAVPIYRWTDGKNLAAALEGTDISAGDFVRWAKQTLDVLGQIENVVGPESAETIARAADAMRRGVVMDHY</sequence>
<name>A0A150H7Y3_9MICO</name>
<feature type="domain" description="Helicase ATP-binding" evidence="5">
    <location>
        <begin position="44"/>
        <end position="201"/>
    </location>
</feature>
<dbReference type="SMART" id="SM00487">
    <property type="entry name" value="DEXDc"/>
    <property type="match status" value="1"/>
</dbReference>
<dbReference type="SMART" id="SM00490">
    <property type="entry name" value="HELICc"/>
    <property type="match status" value="1"/>
</dbReference>
<evidence type="ECO:0000259" key="5">
    <source>
        <dbReference type="PROSITE" id="PS51192"/>
    </source>
</evidence>
<dbReference type="SMART" id="SM01142">
    <property type="entry name" value="DSHCT"/>
    <property type="match status" value="1"/>
</dbReference>
<dbReference type="GO" id="GO:0004386">
    <property type="term" value="F:helicase activity"/>
    <property type="evidence" value="ECO:0007669"/>
    <property type="project" value="UniProtKB-KW"/>
</dbReference>
<protein>
    <submittedName>
        <fullName evidence="7">Ski2-like helicase</fullName>
    </submittedName>
</protein>
<keyword evidence="8" id="KW-1185">Reference proteome</keyword>
<dbReference type="GO" id="GO:0016787">
    <property type="term" value="F:hydrolase activity"/>
    <property type="evidence" value="ECO:0007669"/>
    <property type="project" value="UniProtKB-KW"/>
</dbReference>
<evidence type="ECO:0000256" key="3">
    <source>
        <dbReference type="ARBA" id="ARBA00022806"/>
    </source>
</evidence>
<dbReference type="Pfam" id="PF26090">
    <property type="entry name" value="SH3_HelY"/>
    <property type="match status" value="1"/>
</dbReference>
<keyword evidence="4" id="KW-0067">ATP-binding</keyword>
<dbReference type="GO" id="GO:0005524">
    <property type="term" value="F:ATP binding"/>
    <property type="evidence" value="ECO:0007669"/>
    <property type="project" value="UniProtKB-KW"/>
</dbReference>
<dbReference type="RefSeq" id="WP_062021420.1">
    <property type="nucleotide sequence ID" value="NZ_JAKRCZ010000001.1"/>
</dbReference>
<keyword evidence="1" id="KW-0547">Nucleotide-binding</keyword>
<accession>A0A150H7Y3</accession>
<organism evidence="7 8">
    <name type="scientific">Brevibacterium ravenspurgense</name>
    <dbReference type="NCBI Taxonomy" id="479117"/>
    <lineage>
        <taxon>Bacteria</taxon>
        <taxon>Bacillati</taxon>
        <taxon>Actinomycetota</taxon>
        <taxon>Actinomycetes</taxon>
        <taxon>Micrococcales</taxon>
        <taxon>Brevibacteriaceae</taxon>
        <taxon>Brevibacterium</taxon>
    </lineage>
</organism>
<comment type="caution">
    <text evidence="7">The sequence shown here is derived from an EMBL/GenBank/DDBJ whole genome shotgun (WGS) entry which is preliminary data.</text>
</comment>
<evidence type="ECO:0000256" key="1">
    <source>
        <dbReference type="ARBA" id="ARBA00022741"/>
    </source>
</evidence>
<dbReference type="Pfam" id="PF08148">
    <property type="entry name" value="DSHCT"/>
    <property type="match status" value="1"/>
</dbReference>
<dbReference type="InterPro" id="IPR058621">
    <property type="entry name" value="SH3_HelY"/>
</dbReference>
<dbReference type="EMBL" id="LQQC01000010">
    <property type="protein sequence ID" value="KXZ58212.1"/>
    <property type="molecule type" value="Genomic_DNA"/>
</dbReference>
<dbReference type="InterPro" id="IPR027417">
    <property type="entry name" value="P-loop_NTPase"/>
</dbReference>
<keyword evidence="3 7" id="KW-0347">Helicase</keyword>
<dbReference type="Pfam" id="PF00270">
    <property type="entry name" value="DEAD"/>
    <property type="match status" value="1"/>
</dbReference>
<evidence type="ECO:0000313" key="7">
    <source>
        <dbReference type="EMBL" id="KXZ58212.1"/>
    </source>
</evidence>
<dbReference type="GO" id="GO:0055087">
    <property type="term" value="C:Ski complex"/>
    <property type="evidence" value="ECO:0007669"/>
    <property type="project" value="TreeGrafter"/>
</dbReference>
<reference evidence="7 8" key="1">
    <citation type="submission" date="2016-01" db="EMBL/GenBank/DDBJ databases">
        <title>Use of Whole Genome Sequencing to ascertain that Brevibacterium massiliense (Roux, Raoult 2009) is a later heterotypic synonym of Brevibacterium ravenspurgense (Mages 2008).</title>
        <authorList>
            <person name="Bernier A.-M."/>
            <person name="Burdz T."/>
            <person name="Huynh C."/>
            <person name="Pachecho A.L."/>
            <person name="Wiebe D."/>
            <person name="Bonner C."/>
            <person name="Bernard K."/>
        </authorList>
    </citation>
    <scope>NUCLEOTIDE SEQUENCE [LARGE SCALE GENOMIC DNA]</scope>
    <source>
        <strain evidence="7 8">CCUG56047</strain>
    </source>
</reference>
<dbReference type="PROSITE" id="PS51194">
    <property type="entry name" value="HELICASE_CTER"/>
    <property type="match status" value="1"/>
</dbReference>
<proteinExistence type="predicted"/>
<evidence type="ECO:0000256" key="4">
    <source>
        <dbReference type="ARBA" id="ARBA00022840"/>
    </source>
</evidence>
<dbReference type="Gene3D" id="1.10.3380.30">
    <property type="match status" value="1"/>
</dbReference>
<feature type="domain" description="Helicase C-terminal" evidence="6">
    <location>
        <begin position="291"/>
        <end position="470"/>
    </location>
</feature>